<dbReference type="RefSeq" id="WP_345579400.1">
    <property type="nucleotide sequence ID" value="NZ_BAABLV010000013.1"/>
</dbReference>
<sequence>MADRLFPDPETMGAYYVRFGPTSQSYVDPYQPDFLMFEYVAHISLLLEHSAFRAPDEQRLRVVHIGGAGMTIPRWVAHRRPGTAQVVCEPDVELTDEVRRKIPLPTRSGIKVRDVDGRTGLAAMPDGWADVVIVDAFKELVVPGDLVTGEALDDLRRVVRGEAVVVFNVTDKAPFEWAKKLAGGLNQRWHTTMFGMENDVYKGRRFGNLLMLASDAKPDVRAVERESGRRMFGYRWVTGHAAQRWPGGALPYTDETMLDSPGPRGRGW</sequence>
<name>A0ABP9F567_9ACTN</name>
<dbReference type="Proteomes" id="UP001501521">
    <property type="component" value="Unassembled WGS sequence"/>
</dbReference>
<organism evidence="1 2">
    <name type="scientific">Tessaracoccus lubricantis</name>
    <dbReference type="NCBI Taxonomy" id="545543"/>
    <lineage>
        <taxon>Bacteria</taxon>
        <taxon>Bacillati</taxon>
        <taxon>Actinomycetota</taxon>
        <taxon>Actinomycetes</taxon>
        <taxon>Propionibacteriales</taxon>
        <taxon>Propionibacteriaceae</taxon>
        <taxon>Tessaracoccus</taxon>
    </lineage>
</organism>
<accession>A0ABP9F567</accession>
<evidence type="ECO:0000313" key="2">
    <source>
        <dbReference type="Proteomes" id="UP001501521"/>
    </source>
</evidence>
<dbReference type="Gene3D" id="3.40.50.150">
    <property type="entry name" value="Vaccinia Virus protein VP39"/>
    <property type="match status" value="1"/>
</dbReference>
<dbReference type="NCBIfam" id="NF037959">
    <property type="entry name" value="MFS_SpdSyn"/>
    <property type="match status" value="1"/>
</dbReference>
<protein>
    <submittedName>
        <fullName evidence="1">Fused MFS/spermidine synthase</fullName>
    </submittedName>
</protein>
<dbReference type="InterPro" id="IPR029063">
    <property type="entry name" value="SAM-dependent_MTases_sf"/>
</dbReference>
<dbReference type="SUPFAM" id="SSF53335">
    <property type="entry name" value="S-adenosyl-L-methionine-dependent methyltransferases"/>
    <property type="match status" value="1"/>
</dbReference>
<reference evidence="2" key="1">
    <citation type="journal article" date="2019" name="Int. J. Syst. Evol. Microbiol.">
        <title>The Global Catalogue of Microorganisms (GCM) 10K type strain sequencing project: providing services to taxonomists for standard genome sequencing and annotation.</title>
        <authorList>
            <consortium name="The Broad Institute Genomics Platform"/>
            <consortium name="The Broad Institute Genome Sequencing Center for Infectious Disease"/>
            <person name="Wu L."/>
            <person name="Ma J."/>
        </authorList>
    </citation>
    <scope>NUCLEOTIDE SEQUENCE [LARGE SCALE GENOMIC DNA]</scope>
    <source>
        <strain evidence="2">JCM 19125</strain>
    </source>
</reference>
<keyword evidence="2" id="KW-1185">Reference proteome</keyword>
<evidence type="ECO:0000313" key="1">
    <source>
        <dbReference type="EMBL" id="GAA4893433.1"/>
    </source>
</evidence>
<comment type="caution">
    <text evidence="1">The sequence shown here is derived from an EMBL/GenBank/DDBJ whole genome shotgun (WGS) entry which is preliminary data.</text>
</comment>
<proteinExistence type="predicted"/>
<dbReference type="EMBL" id="BAABLV010000013">
    <property type="protein sequence ID" value="GAA4893433.1"/>
    <property type="molecule type" value="Genomic_DNA"/>
</dbReference>
<gene>
    <name evidence="1" type="ORF">GCM10025789_08260</name>
</gene>